<dbReference type="PANTHER" id="PTHR45786:SF66">
    <property type="entry name" value="HOOK MOTIF PROTEIN, PUTATIVE-RELATED"/>
    <property type="match status" value="1"/>
</dbReference>
<name>A0AAV0FNY9_9ASTE</name>
<keyword evidence="3" id="KW-1185">Reference proteome</keyword>
<feature type="compositionally biased region" description="Polar residues" evidence="1">
    <location>
        <begin position="1"/>
        <end position="10"/>
    </location>
</feature>
<reference evidence="2" key="1">
    <citation type="submission" date="2022-07" db="EMBL/GenBank/DDBJ databases">
        <authorList>
            <person name="Macas J."/>
            <person name="Novak P."/>
            <person name="Neumann P."/>
        </authorList>
    </citation>
    <scope>NUCLEOTIDE SEQUENCE</scope>
</reference>
<evidence type="ECO:0000313" key="2">
    <source>
        <dbReference type="EMBL" id="CAH9137150.1"/>
    </source>
</evidence>
<proteinExistence type="predicted"/>
<feature type="region of interest" description="Disordered" evidence="1">
    <location>
        <begin position="1"/>
        <end position="38"/>
    </location>
</feature>
<dbReference type="AlphaFoldDB" id="A0AAV0FNY9"/>
<evidence type="ECO:0000256" key="1">
    <source>
        <dbReference type="SAM" id="MobiDB-lite"/>
    </source>
</evidence>
<gene>
    <name evidence="2" type="ORF">CEPIT_LOCUS35817</name>
</gene>
<comment type="caution">
    <text evidence="2">The sequence shown here is derived from an EMBL/GenBank/DDBJ whole genome shotgun (WGS) entry which is preliminary data.</text>
</comment>
<organism evidence="2 3">
    <name type="scientific">Cuscuta epithymum</name>
    <dbReference type="NCBI Taxonomy" id="186058"/>
    <lineage>
        <taxon>Eukaryota</taxon>
        <taxon>Viridiplantae</taxon>
        <taxon>Streptophyta</taxon>
        <taxon>Embryophyta</taxon>
        <taxon>Tracheophyta</taxon>
        <taxon>Spermatophyta</taxon>
        <taxon>Magnoliopsida</taxon>
        <taxon>eudicotyledons</taxon>
        <taxon>Gunneridae</taxon>
        <taxon>Pentapetalae</taxon>
        <taxon>asterids</taxon>
        <taxon>lamiids</taxon>
        <taxon>Solanales</taxon>
        <taxon>Convolvulaceae</taxon>
        <taxon>Cuscuteae</taxon>
        <taxon>Cuscuta</taxon>
        <taxon>Cuscuta subgen. Cuscuta</taxon>
    </lineage>
</organism>
<dbReference type="EMBL" id="CAMAPF010000998">
    <property type="protein sequence ID" value="CAH9137150.1"/>
    <property type="molecule type" value="Genomic_DNA"/>
</dbReference>
<feature type="compositionally biased region" description="Polar residues" evidence="1">
    <location>
        <begin position="18"/>
        <end position="28"/>
    </location>
</feature>
<feature type="compositionally biased region" description="Basic and acidic residues" evidence="1">
    <location>
        <begin position="94"/>
        <end position="122"/>
    </location>
</feature>
<dbReference type="Proteomes" id="UP001152523">
    <property type="component" value="Unassembled WGS sequence"/>
</dbReference>
<dbReference type="PANTHER" id="PTHR45786">
    <property type="entry name" value="DNA BINDING PROTEIN-LIKE"/>
    <property type="match status" value="1"/>
</dbReference>
<evidence type="ECO:0008006" key="4">
    <source>
        <dbReference type="Google" id="ProtNLM"/>
    </source>
</evidence>
<protein>
    <recommendedName>
        <fullName evidence="4">Helitron helicase-like domain-containing protein</fullName>
    </recommendedName>
</protein>
<evidence type="ECO:0000313" key="3">
    <source>
        <dbReference type="Proteomes" id="UP001152523"/>
    </source>
</evidence>
<feature type="region of interest" description="Disordered" evidence="1">
    <location>
        <begin position="92"/>
        <end position="127"/>
    </location>
</feature>
<accession>A0AAV0FNY9</accession>
<sequence>MKKLTKSTTILGKRSRDAFQSASPSLNISDHPLQEGTTVGENLDTQLTNVQQKESIVRESVTRIIPIAHNKWQIGNIILPTDDYTVMGTCITRTQDRPPESSKNPTEDFKGDATNEEANQKDDQDDVIGASSHEQPVFHDDAKYASCLSEAYADLGDSSYECEFCGALFWYEERVRKSPAGKPPKFSPCCNQGDVVLPAMEEPPEPLKSLIFGSDERSRHFLENIRSYNAMFAFTSMGGKQDKDINQGKTPPIFRINGQNYHRIGSLLPRDGGQPKFLQMYLCDPSEETSNRLKAVRSEGGTKLHDALVSELTHMLDTYNVHAQSFRMARDRFNASNSTTLKMRLIGKRSSDGRTYTTPSVSEVAALIEGGFDVNRKERDVVLQTKSGAFQFVTELNPSFLGLQYPLLFPYGQDGFRDDVLLTREIEDSNYNGGRKFATMKDFFHTGCRNAKVKPHIY</sequence>